<dbReference type="AlphaFoldDB" id="A0A0V0R3I5"/>
<reference evidence="9 10" key="1">
    <citation type="journal article" date="2015" name="Sci. Rep.">
        <title>Genome of the facultative scuticociliatosis pathogen Pseudocohnilembus persalinus provides insight into its virulence through horizontal gene transfer.</title>
        <authorList>
            <person name="Xiong J."/>
            <person name="Wang G."/>
            <person name="Cheng J."/>
            <person name="Tian M."/>
            <person name="Pan X."/>
            <person name="Warren A."/>
            <person name="Jiang C."/>
            <person name="Yuan D."/>
            <person name="Miao W."/>
        </authorList>
    </citation>
    <scope>NUCLEOTIDE SEQUENCE [LARGE SCALE GENOMIC DNA]</scope>
    <source>
        <strain evidence="9">36N120E</strain>
    </source>
</reference>
<keyword evidence="2" id="KW-0808">Transferase</keyword>
<dbReference type="GO" id="GO:0005524">
    <property type="term" value="F:ATP binding"/>
    <property type="evidence" value="ECO:0007669"/>
    <property type="project" value="UniProtKB-KW"/>
</dbReference>
<organism evidence="9 10">
    <name type="scientific">Pseudocohnilembus persalinus</name>
    <name type="common">Ciliate</name>
    <dbReference type="NCBI Taxonomy" id="266149"/>
    <lineage>
        <taxon>Eukaryota</taxon>
        <taxon>Sar</taxon>
        <taxon>Alveolata</taxon>
        <taxon>Ciliophora</taxon>
        <taxon>Intramacronucleata</taxon>
        <taxon>Oligohymenophorea</taxon>
        <taxon>Scuticociliatia</taxon>
        <taxon>Philasterida</taxon>
        <taxon>Pseudocohnilembidae</taxon>
        <taxon>Pseudocohnilembus</taxon>
    </lineage>
</organism>
<dbReference type="InterPro" id="IPR011009">
    <property type="entry name" value="Kinase-like_dom_sf"/>
</dbReference>
<dbReference type="InterPro" id="IPR000961">
    <property type="entry name" value="AGC-kinase_C"/>
</dbReference>
<dbReference type="InterPro" id="IPR045270">
    <property type="entry name" value="STKc_AGC"/>
</dbReference>
<evidence type="ECO:0000259" key="6">
    <source>
        <dbReference type="PROSITE" id="PS50011"/>
    </source>
</evidence>
<protein>
    <submittedName>
        <fullName evidence="9">Protein kinase-like domain</fullName>
    </submittedName>
</protein>
<dbReference type="OrthoDB" id="63267at2759"/>
<keyword evidence="4 9" id="KW-0418">Kinase</keyword>
<keyword evidence="1" id="KW-0723">Serine/threonine-protein kinase</keyword>
<gene>
    <name evidence="9" type="ORF">PPERSA_01931</name>
</gene>
<name>A0A0V0R3I5_PSEPJ</name>
<dbReference type="InterPro" id="IPR008271">
    <property type="entry name" value="Ser/Thr_kinase_AS"/>
</dbReference>
<accession>A0A0V0R3I5</accession>
<dbReference type="PROSITE" id="PS51285">
    <property type="entry name" value="AGC_KINASE_CTER"/>
    <property type="match status" value="1"/>
</dbReference>
<dbReference type="FunFam" id="1.10.510.10:FF:000465">
    <property type="entry name" value="Non-specific serine/threonine protein kinase"/>
    <property type="match status" value="1"/>
</dbReference>
<feature type="domain" description="TH1" evidence="8">
    <location>
        <begin position="1"/>
        <end position="182"/>
    </location>
</feature>
<comment type="caution">
    <text evidence="9">The sequence shown here is derived from an EMBL/GenBank/DDBJ whole genome shotgun (WGS) entry which is preliminary data.</text>
</comment>
<evidence type="ECO:0000256" key="1">
    <source>
        <dbReference type="ARBA" id="ARBA00022527"/>
    </source>
</evidence>
<dbReference type="Pfam" id="PF00069">
    <property type="entry name" value="Pkinase"/>
    <property type="match status" value="1"/>
</dbReference>
<dbReference type="PROSITE" id="PS51757">
    <property type="entry name" value="TH1"/>
    <property type="match status" value="1"/>
</dbReference>
<sequence>MEALNIQLDACKISEDRCIKNQLSQGGETFILSTQIYKFNDYKKKQERNVMLTSRAFYNLKGKTIKRKIELQSIQAITIGKFGKEFILHIANEYDYRYESQKRDAILYQIVKAIKQCTGNKIKLFQKDDINLAAFSTTKADKKKGVERMPKEGAIDIDETDWKSLNDMQEEEENQIRSQRTTIYSSRDRQVDLDDFQLIKVLGKGGFGIVFLVEDKMTGEQHAMKVLQKTFLMKHGQVENTKVEKMILEHVNHPFLVSLLYAFQDPKNLYFVTELMKCGELYEHMVESRRFNEERARFYTVQLALGLGHLHGKGFVYRDLKLENILVDDKGNVHLADFGLSKLIKNNELAMSICGTPEYMSPEVIRGQGCDMTTDWWALGTLVYEMMFGLPPFYSKIKNQMLDRIQNENLRFPEKPLVSDAAKDFICKCLVKDRTKRLGSKKDVEDILNHPWFNGINIQLMLQKKLTAPYIPDPSKIYLDEQIQSMEPRISISQKSEIDKDDPFKDF</sequence>
<dbReference type="PANTHER" id="PTHR24351">
    <property type="entry name" value="RIBOSOMAL PROTEIN S6 KINASE"/>
    <property type="match status" value="1"/>
</dbReference>
<evidence type="ECO:0000313" key="10">
    <source>
        <dbReference type="Proteomes" id="UP000054937"/>
    </source>
</evidence>
<evidence type="ECO:0000259" key="8">
    <source>
        <dbReference type="PROSITE" id="PS51757"/>
    </source>
</evidence>
<dbReference type="InterPro" id="IPR000719">
    <property type="entry name" value="Prot_kinase_dom"/>
</dbReference>
<dbReference type="OMA" id="HIANEYD"/>
<evidence type="ECO:0000256" key="3">
    <source>
        <dbReference type="ARBA" id="ARBA00022741"/>
    </source>
</evidence>
<dbReference type="GO" id="GO:0003774">
    <property type="term" value="F:cytoskeletal motor activity"/>
    <property type="evidence" value="ECO:0007669"/>
    <property type="project" value="InterPro"/>
</dbReference>
<dbReference type="Gene3D" id="3.30.200.20">
    <property type="entry name" value="Phosphorylase Kinase, domain 1"/>
    <property type="match status" value="1"/>
</dbReference>
<evidence type="ECO:0000313" key="9">
    <source>
        <dbReference type="EMBL" id="KRX09044.1"/>
    </source>
</evidence>
<evidence type="ECO:0000256" key="5">
    <source>
        <dbReference type="ARBA" id="ARBA00022840"/>
    </source>
</evidence>
<evidence type="ECO:0000259" key="7">
    <source>
        <dbReference type="PROSITE" id="PS51285"/>
    </source>
</evidence>
<evidence type="ECO:0000256" key="2">
    <source>
        <dbReference type="ARBA" id="ARBA00022679"/>
    </source>
</evidence>
<dbReference type="InterPro" id="IPR010926">
    <property type="entry name" value="Myosin_TH1"/>
</dbReference>
<dbReference type="GO" id="GO:0004674">
    <property type="term" value="F:protein serine/threonine kinase activity"/>
    <property type="evidence" value="ECO:0007669"/>
    <property type="project" value="UniProtKB-KW"/>
</dbReference>
<dbReference type="SMART" id="SM00220">
    <property type="entry name" value="S_TKc"/>
    <property type="match status" value="1"/>
</dbReference>
<dbReference type="GO" id="GO:0016459">
    <property type="term" value="C:myosin complex"/>
    <property type="evidence" value="ECO:0007669"/>
    <property type="project" value="InterPro"/>
</dbReference>
<dbReference type="Pfam" id="PF06017">
    <property type="entry name" value="Myosin_TH1"/>
    <property type="match status" value="1"/>
</dbReference>
<dbReference type="SUPFAM" id="SSF56112">
    <property type="entry name" value="Protein kinase-like (PK-like)"/>
    <property type="match status" value="1"/>
</dbReference>
<dbReference type="FunFam" id="3.30.200.20:FF:000042">
    <property type="entry name" value="Aurora kinase A"/>
    <property type="match status" value="1"/>
</dbReference>
<proteinExistence type="predicted"/>
<dbReference type="PROSITE" id="PS00108">
    <property type="entry name" value="PROTEIN_KINASE_ST"/>
    <property type="match status" value="1"/>
</dbReference>
<dbReference type="CDD" id="cd05123">
    <property type="entry name" value="STKc_AGC"/>
    <property type="match status" value="1"/>
</dbReference>
<feature type="domain" description="AGC-kinase C-terminal" evidence="7">
    <location>
        <begin position="454"/>
        <end position="507"/>
    </location>
</feature>
<feature type="domain" description="Protein kinase" evidence="6">
    <location>
        <begin position="196"/>
        <end position="453"/>
    </location>
</feature>
<evidence type="ECO:0000256" key="4">
    <source>
        <dbReference type="ARBA" id="ARBA00022777"/>
    </source>
</evidence>
<keyword evidence="3" id="KW-0547">Nucleotide-binding</keyword>
<dbReference type="EMBL" id="LDAU01000055">
    <property type="protein sequence ID" value="KRX09044.1"/>
    <property type="molecule type" value="Genomic_DNA"/>
</dbReference>
<dbReference type="PROSITE" id="PS50011">
    <property type="entry name" value="PROTEIN_KINASE_DOM"/>
    <property type="match status" value="1"/>
</dbReference>
<keyword evidence="5" id="KW-0067">ATP-binding</keyword>
<dbReference type="Proteomes" id="UP000054937">
    <property type="component" value="Unassembled WGS sequence"/>
</dbReference>
<keyword evidence="10" id="KW-1185">Reference proteome</keyword>
<dbReference type="Gene3D" id="1.10.510.10">
    <property type="entry name" value="Transferase(Phosphotransferase) domain 1"/>
    <property type="match status" value="1"/>
</dbReference>
<dbReference type="InParanoid" id="A0A0V0R3I5"/>